<protein>
    <recommendedName>
        <fullName evidence="5">Glycosyltransferase 61 catalytic domain-containing protein</fullName>
    </recommendedName>
</protein>
<reference evidence="6" key="1">
    <citation type="submission" date="2021-02" db="EMBL/GenBank/DDBJ databases">
        <authorList>
            <person name="Nowell W R."/>
        </authorList>
    </citation>
    <scope>NUCLEOTIDE SEQUENCE</scope>
    <source>
        <strain evidence="6">Ploen Becks lab</strain>
    </source>
</reference>
<proteinExistence type="predicted"/>
<feature type="domain" description="Glycosyltransferase 61 catalytic" evidence="5">
    <location>
        <begin position="247"/>
        <end position="350"/>
    </location>
</feature>
<evidence type="ECO:0000259" key="5">
    <source>
        <dbReference type="Pfam" id="PF04577"/>
    </source>
</evidence>
<comment type="caution">
    <text evidence="6">The sequence shown here is derived from an EMBL/GenBank/DDBJ whole genome shotgun (WGS) entry which is preliminary data.</text>
</comment>
<sequence length="430" mass="50688">MIKTYHLAILIAFFLVLLYFLYINKPIYSNPVHLLKFSRKYNSSNGSIHRTNILECREFSDLTSYCLYENVCLENNEFLFLTNQPDINQAFEFNGRLKDWDHYEPVDLGGSVIDRQVNNPLPYRSFINGRYVSSSYKKDTINFQNGCHSILSFDFFGHNIFHWSMKVSPLFLYQHYNKFNNDNKCKNFTSIRLVDRKLSDINEWQKRFLEISTGLKVEGNNYDFTNEPNRKQETIQCFKYFLVPGTAIYLFTGPREAIDFRKRVSQELNLNFVRERIVLVKRKSRLIKNQNELEDFIRSKFDNSSIDIIFLEELNFTQQVEKMSKAKLLIAVHGAGLTNAIFLPSTSAVIEITAPHFYYPLYERISVQSGHFYFKFVTQYDPTLHSDKYSNRNSRTCMLDGNCVVHWKDASIKVDINKFSIMFEQVMEIL</sequence>
<dbReference type="GO" id="GO:0016757">
    <property type="term" value="F:glycosyltransferase activity"/>
    <property type="evidence" value="ECO:0007669"/>
    <property type="project" value="UniProtKB-KW"/>
</dbReference>
<keyword evidence="4" id="KW-0472">Membrane</keyword>
<keyword evidence="4" id="KW-0812">Transmembrane</keyword>
<keyword evidence="7" id="KW-1185">Reference proteome</keyword>
<keyword evidence="2" id="KW-0808">Transferase</keyword>
<gene>
    <name evidence="6" type="ORF">OXX778_LOCUS16315</name>
</gene>
<evidence type="ECO:0000313" key="6">
    <source>
        <dbReference type="EMBL" id="CAF0999201.1"/>
    </source>
</evidence>
<organism evidence="6 7">
    <name type="scientific">Brachionus calyciflorus</name>
    <dbReference type="NCBI Taxonomy" id="104777"/>
    <lineage>
        <taxon>Eukaryota</taxon>
        <taxon>Metazoa</taxon>
        <taxon>Spiralia</taxon>
        <taxon>Gnathifera</taxon>
        <taxon>Rotifera</taxon>
        <taxon>Eurotatoria</taxon>
        <taxon>Monogononta</taxon>
        <taxon>Pseudotrocha</taxon>
        <taxon>Ploima</taxon>
        <taxon>Brachionidae</taxon>
        <taxon>Brachionus</taxon>
    </lineage>
</organism>
<feature type="transmembrane region" description="Helical" evidence="4">
    <location>
        <begin position="7"/>
        <end position="23"/>
    </location>
</feature>
<dbReference type="OrthoDB" id="529273at2759"/>
<keyword evidence="4" id="KW-1133">Transmembrane helix</keyword>
<evidence type="ECO:0000256" key="4">
    <source>
        <dbReference type="SAM" id="Phobius"/>
    </source>
</evidence>
<keyword evidence="3" id="KW-0325">Glycoprotein</keyword>
<evidence type="ECO:0000256" key="3">
    <source>
        <dbReference type="ARBA" id="ARBA00023180"/>
    </source>
</evidence>
<dbReference type="InterPro" id="IPR007657">
    <property type="entry name" value="Glycosyltransferase_61"/>
</dbReference>
<evidence type="ECO:0000256" key="1">
    <source>
        <dbReference type="ARBA" id="ARBA00022676"/>
    </source>
</evidence>
<dbReference type="AlphaFoldDB" id="A0A814GQ29"/>
<dbReference type="InterPro" id="IPR049625">
    <property type="entry name" value="Glyco_transf_61_cat"/>
</dbReference>
<keyword evidence="1" id="KW-0328">Glycosyltransferase</keyword>
<name>A0A814GQ29_9BILA</name>
<dbReference type="Proteomes" id="UP000663879">
    <property type="component" value="Unassembled WGS sequence"/>
</dbReference>
<evidence type="ECO:0000313" key="7">
    <source>
        <dbReference type="Proteomes" id="UP000663879"/>
    </source>
</evidence>
<evidence type="ECO:0000256" key="2">
    <source>
        <dbReference type="ARBA" id="ARBA00022679"/>
    </source>
</evidence>
<dbReference type="EMBL" id="CAJNOC010003825">
    <property type="protein sequence ID" value="CAF0999201.1"/>
    <property type="molecule type" value="Genomic_DNA"/>
</dbReference>
<accession>A0A814GQ29</accession>
<dbReference type="Pfam" id="PF04577">
    <property type="entry name" value="Glyco_transf_61"/>
    <property type="match status" value="1"/>
</dbReference>
<dbReference type="PANTHER" id="PTHR20961">
    <property type="entry name" value="GLYCOSYLTRANSFERASE"/>
    <property type="match status" value="1"/>
</dbReference>